<keyword evidence="5 7" id="KW-1133">Transmembrane helix</keyword>
<dbReference type="Gene3D" id="1.20.1560.10">
    <property type="entry name" value="ABC transporter type 1, transmembrane domain"/>
    <property type="match status" value="1"/>
</dbReference>
<dbReference type="InterPro" id="IPR027417">
    <property type="entry name" value="P-loop_NTPase"/>
</dbReference>
<feature type="domain" description="ABC transmembrane type-1" evidence="9">
    <location>
        <begin position="24"/>
        <end position="305"/>
    </location>
</feature>
<feature type="transmembrane region" description="Helical" evidence="7">
    <location>
        <begin position="137"/>
        <end position="156"/>
    </location>
</feature>
<dbReference type="Gene3D" id="3.40.50.300">
    <property type="entry name" value="P-loop containing nucleotide triphosphate hydrolases"/>
    <property type="match status" value="1"/>
</dbReference>
<dbReference type="PANTHER" id="PTHR43394:SF1">
    <property type="entry name" value="ATP-BINDING CASSETTE SUB-FAMILY B MEMBER 10, MITOCHONDRIAL"/>
    <property type="match status" value="1"/>
</dbReference>
<name>A0ABT7EDP0_9FIRM</name>
<dbReference type="PROSITE" id="PS50893">
    <property type="entry name" value="ABC_TRANSPORTER_2"/>
    <property type="match status" value="1"/>
</dbReference>
<evidence type="ECO:0000313" key="10">
    <source>
        <dbReference type="EMBL" id="MDK2565050.1"/>
    </source>
</evidence>
<dbReference type="SUPFAM" id="SSF52540">
    <property type="entry name" value="P-loop containing nucleoside triphosphate hydrolases"/>
    <property type="match status" value="1"/>
</dbReference>
<dbReference type="Pfam" id="PF00005">
    <property type="entry name" value="ABC_tran"/>
    <property type="match status" value="1"/>
</dbReference>
<dbReference type="InterPro" id="IPR003439">
    <property type="entry name" value="ABC_transporter-like_ATP-bd"/>
</dbReference>
<dbReference type="InterPro" id="IPR003593">
    <property type="entry name" value="AAA+_ATPase"/>
</dbReference>
<gene>
    <name evidence="10" type="ORF">QOZ84_16070</name>
</gene>
<evidence type="ECO:0000256" key="1">
    <source>
        <dbReference type="ARBA" id="ARBA00004651"/>
    </source>
</evidence>
<reference evidence="10 11" key="1">
    <citation type="submission" date="2023-05" db="EMBL/GenBank/DDBJ databases">
        <title>Rombocin, a short stable natural nisin variant, displays selective antimicrobial activity against Listeria monocytogenes and employs dual mode of action to kill target bacterial strains.</title>
        <authorList>
            <person name="Wambui J."/>
            <person name="Stephan R."/>
            <person name="Kuipers O.P."/>
        </authorList>
    </citation>
    <scope>NUCLEOTIDE SEQUENCE [LARGE SCALE GENOMIC DNA]</scope>
    <source>
        <strain evidence="10 11">RC002</strain>
    </source>
</reference>
<accession>A0ABT7EDP0</accession>
<dbReference type="RefSeq" id="WP_284133914.1">
    <property type="nucleotide sequence ID" value="NZ_JASKYM010000016.1"/>
</dbReference>
<dbReference type="Proteomes" id="UP001301012">
    <property type="component" value="Unassembled WGS sequence"/>
</dbReference>
<evidence type="ECO:0000259" key="9">
    <source>
        <dbReference type="PROSITE" id="PS50929"/>
    </source>
</evidence>
<proteinExistence type="predicted"/>
<keyword evidence="6 7" id="KW-0472">Membrane</keyword>
<feature type="domain" description="ABC transporter" evidence="8">
    <location>
        <begin position="340"/>
        <end position="573"/>
    </location>
</feature>
<dbReference type="EMBL" id="JASKYM010000016">
    <property type="protein sequence ID" value="MDK2565050.1"/>
    <property type="molecule type" value="Genomic_DNA"/>
</dbReference>
<dbReference type="SMART" id="SM00382">
    <property type="entry name" value="AAA"/>
    <property type="match status" value="1"/>
</dbReference>
<evidence type="ECO:0000259" key="8">
    <source>
        <dbReference type="PROSITE" id="PS50893"/>
    </source>
</evidence>
<evidence type="ECO:0000256" key="6">
    <source>
        <dbReference type="ARBA" id="ARBA00023136"/>
    </source>
</evidence>
<dbReference type="SUPFAM" id="SSF90123">
    <property type="entry name" value="ABC transporter transmembrane region"/>
    <property type="match status" value="1"/>
</dbReference>
<comment type="caution">
    <text evidence="10">The sequence shown here is derived from an EMBL/GenBank/DDBJ whole genome shotgun (WGS) entry which is preliminary data.</text>
</comment>
<dbReference type="InterPro" id="IPR011527">
    <property type="entry name" value="ABC1_TM_dom"/>
</dbReference>
<dbReference type="Pfam" id="PF00664">
    <property type="entry name" value="ABC_membrane"/>
    <property type="match status" value="1"/>
</dbReference>
<keyword evidence="4 10" id="KW-0067">ATP-binding</keyword>
<evidence type="ECO:0000256" key="3">
    <source>
        <dbReference type="ARBA" id="ARBA00022741"/>
    </source>
</evidence>
<protein>
    <submittedName>
        <fullName evidence="10">ABC transporter ATP-binding protein</fullName>
    </submittedName>
</protein>
<evidence type="ECO:0000256" key="5">
    <source>
        <dbReference type="ARBA" id="ARBA00022989"/>
    </source>
</evidence>
<comment type="subcellular location">
    <subcellularLocation>
        <location evidence="1">Cell membrane</location>
        <topology evidence="1">Multi-pass membrane protein</topology>
    </subcellularLocation>
</comment>
<organism evidence="10 11">
    <name type="scientific">Romboutsia sedimentorum</name>
    <dbReference type="NCBI Taxonomy" id="1368474"/>
    <lineage>
        <taxon>Bacteria</taxon>
        <taxon>Bacillati</taxon>
        <taxon>Bacillota</taxon>
        <taxon>Clostridia</taxon>
        <taxon>Peptostreptococcales</taxon>
        <taxon>Peptostreptococcaceae</taxon>
        <taxon>Romboutsia</taxon>
    </lineage>
</organism>
<sequence>MKNSKNIKRFLKLAFEKNKFVASIGFFIMFSISILNLCIPQLTRLIVDDAISYRKTSFLLKLIFLFGVVSFISALLSVILEYLYSRMQKNVSVKLKIKLLRHLSKLSGDYYTNIKTGNILSILESDIFTLENFGAEILFSIIIDLITASIAVFFLIKMDFDLLILVIALQLFITFSQSKFTKSIASSTSEVRNSYGNIANIIQEYVSNIMNVVISKSSFKFFKRYINKEKKLIDKRIRLDVIMSSNVAIVRVLNNLITICIYGYGGLKIIKGKMSIGELLAFQQYTNMLIGPCINIVRSNTRIQQSVVSINRIFSVLDEPITIKQDNKGNRLTNDFIGDIIFDEVCFSYDEDKTLDNINMTLEKGKVTALVGSSGCGKSTIINLLFRLWDIDKGEISIDGINIKDYKLKSLRKNISIVTQDLLLFDDSILNNLTLGNKDINKEFVESVCKKVDIHNFINELSNGFNTIIGEKGVKLSGGQKQRVAIARALISNSSIVIFDEATSALDNISQKTITENISELLEDKTVIVIAHRLSTIKNADKIYVIDKGRVIESGSHKELVLNENAYYSLINEQKQEFALT</sequence>
<dbReference type="InterPro" id="IPR017871">
    <property type="entry name" value="ABC_transporter-like_CS"/>
</dbReference>
<evidence type="ECO:0000256" key="7">
    <source>
        <dbReference type="SAM" id="Phobius"/>
    </source>
</evidence>
<evidence type="ECO:0000256" key="4">
    <source>
        <dbReference type="ARBA" id="ARBA00022840"/>
    </source>
</evidence>
<evidence type="ECO:0000256" key="2">
    <source>
        <dbReference type="ARBA" id="ARBA00022692"/>
    </source>
</evidence>
<dbReference type="GO" id="GO:0005524">
    <property type="term" value="F:ATP binding"/>
    <property type="evidence" value="ECO:0007669"/>
    <property type="project" value="UniProtKB-KW"/>
</dbReference>
<keyword evidence="2 7" id="KW-0812">Transmembrane</keyword>
<keyword evidence="11" id="KW-1185">Reference proteome</keyword>
<dbReference type="PROSITE" id="PS00211">
    <property type="entry name" value="ABC_TRANSPORTER_1"/>
    <property type="match status" value="1"/>
</dbReference>
<feature type="transmembrane region" description="Helical" evidence="7">
    <location>
        <begin position="20"/>
        <end position="42"/>
    </location>
</feature>
<dbReference type="CDD" id="cd07346">
    <property type="entry name" value="ABC_6TM_exporters"/>
    <property type="match status" value="1"/>
</dbReference>
<dbReference type="InterPro" id="IPR036640">
    <property type="entry name" value="ABC1_TM_sf"/>
</dbReference>
<evidence type="ECO:0000313" key="11">
    <source>
        <dbReference type="Proteomes" id="UP001301012"/>
    </source>
</evidence>
<feature type="transmembrane region" description="Helical" evidence="7">
    <location>
        <begin position="62"/>
        <end position="84"/>
    </location>
</feature>
<dbReference type="PANTHER" id="PTHR43394">
    <property type="entry name" value="ATP-DEPENDENT PERMEASE MDL1, MITOCHONDRIAL"/>
    <property type="match status" value="1"/>
</dbReference>
<dbReference type="InterPro" id="IPR039421">
    <property type="entry name" value="Type_1_exporter"/>
</dbReference>
<dbReference type="PROSITE" id="PS50929">
    <property type="entry name" value="ABC_TM1F"/>
    <property type="match status" value="1"/>
</dbReference>
<keyword evidence="3" id="KW-0547">Nucleotide-binding</keyword>